<organism evidence="1">
    <name type="scientific">Solivirus sp</name>
    <dbReference type="NCBI Taxonomy" id="2487772"/>
    <lineage>
        <taxon>Viruses</taxon>
        <taxon>Pithoviruses</taxon>
    </lineage>
</organism>
<evidence type="ECO:0000313" key="1">
    <source>
        <dbReference type="EMBL" id="AYV85987.1"/>
    </source>
</evidence>
<sequence>MDMSPEESPMKEEKIHTDNWVDVQQSHINYPSTFDAPDITDIAAVRPGNLVKISFPGSIRSPGERFWVEVTKCEEQGGNAFSKRFVGIVSNILIFDRPYNRGDLVTFVGRNIYDIRPE</sequence>
<accession>A0A3G5AFN3</accession>
<dbReference type="EMBL" id="MK072490">
    <property type="protein sequence ID" value="AYV85987.1"/>
    <property type="molecule type" value="Genomic_DNA"/>
</dbReference>
<protein>
    <submittedName>
        <fullName evidence="1">Uncharacterized protein</fullName>
    </submittedName>
</protein>
<gene>
    <name evidence="1" type="ORF">Solivirus2_58</name>
</gene>
<name>A0A3G5AFN3_9VIRU</name>
<proteinExistence type="predicted"/>
<reference evidence="1" key="1">
    <citation type="submission" date="2018-10" db="EMBL/GenBank/DDBJ databases">
        <title>Hidden diversity of soil giant viruses.</title>
        <authorList>
            <person name="Schulz F."/>
            <person name="Alteio L."/>
            <person name="Goudeau D."/>
            <person name="Ryan E.M."/>
            <person name="Malmstrom R.R."/>
            <person name="Blanchard J."/>
            <person name="Woyke T."/>
        </authorList>
    </citation>
    <scope>NUCLEOTIDE SEQUENCE</scope>
    <source>
        <strain evidence="1">SOV1</strain>
    </source>
</reference>